<evidence type="ECO:0000256" key="5">
    <source>
        <dbReference type="ARBA" id="ARBA00022692"/>
    </source>
</evidence>
<dbReference type="AlphaFoldDB" id="A0A1G6XQ48"/>
<feature type="transmembrane region" description="Helical" evidence="9">
    <location>
        <begin position="230"/>
        <end position="250"/>
    </location>
</feature>
<evidence type="ECO:0000256" key="1">
    <source>
        <dbReference type="ARBA" id="ARBA00002442"/>
    </source>
</evidence>
<feature type="transmembrane region" description="Helical" evidence="9">
    <location>
        <begin position="81"/>
        <end position="103"/>
    </location>
</feature>
<evidence type="ECO:0000256" key="4">
    <source>
        <dbReference type="ARBA" id="ARBA00016463"/>
    </source>
</evidence>
<evidence type="ECO:0000259" key="10">
    <source>
        <dbReference type="Pfam" id="PF01578"/>
    </source>
</evidence>
<keyword evidence="5 9" id="KW-0812">Transmembrane</keyword>
<feature type="transmembrane region" description="Helical" evidence="9">
    <location>
        <begin position="185"/>
        <end position="202"/>
    </location>
</feature>
<keyword evidence="7 9" id="KW-1133">Transmembrane helix</keyword>
<keyword evidence="6" id="KW-0201">Cytochrome c-type biogenesis</keyword>
<evidence type="ECO:0000256" key="9">
    <source>
        <dbReference type="SAM" id="Phobius"/>
    </source>
</evidence>
<feature type="domain" description="Cytochrome c assembly protein" evidence="10">
    <location>
        <begin position="25"/>
        <end position="201"/>
    </location>
</feature>
<keyword evidence="8 9" id="KW-0472">Membrane</keyword>
<feature type="transmembrane region" description="Helical" evidence="9">
    <location>
        <begin position="155"/>
        <end position="173"/>
    </location>
</feature>
<evidence type="ECO:0000256" key="7">
    <source>
        <dbReference type="ARBA" id="ARBA00022989"/>
    </source>
</evidence>
<dbReference type="Proteomes" id="UP000199072">
    <property type="component" value="Unassembled WGS sequence"/>
</dbReference>
<evidence type="ECO:0000313" key="11">
    <source>
        <dbReference type="EMBL" id="SDD80142.1"/>
    </source>
</evidence>
<dbReference type="PANTHER" id="PTHR30071:SF1">
    <property type="entry name" value="CYTOCHROME B_B6 PROTEIN-RELATED"/>
    <property type="match status" value="1"/>
</dbReference>
<protein>
    <recommendedName>
        <fullName evidence="4">Heme exporter protein C</fullName>
    </recommendedName>
</protein>
<sequence length="263" mass="30471">MTNDIMTKLPTFGRINHMKLINQIWSWIFAAGLTFYRFLQRQMTKLWWKVLVVILIFYTLIAGFLLGVPAKAILNETIRNLYFHVPMWMAMLSVFVMSVFYSIKYLYKGDQKDDMAAVECVNTGLFFYALGLLTGMLWARFTWGEFWSGDPKQNSAAIAFLLYCAYVVLRNSIDEEQKSAKIAAIYNIFAFPIMIVLIFVLPRMTDSLHPGSGGNPAFGKYDLDGRMRAVFYPAMLGWSFLAVWIATIRYRIRLIEYKKNDIN</sequence>
<gene>
    <name evidence="11" type="ORF">SAMN05216464_102612</name>
</gene>
<organism evidence="11 12">
    <name type="scientific">Mucilaginibacter pineti</name>
    <dbReference type="NCBI Taxonomy" id="1391627"/>
    <lineage>
        <taxon>Bacteria</taxon>
        <taxon>Pseudomonadati</taxon>
        <taxon>Bacteroidota</taxon>
        <taxon>Sphingobacteriia</taxon>
        <taxon>Sphingobacteriales</taxon>
        <taxon>Sphingobacteriaceae</taxon>
        <taxon>Mucilaginibacter</taxon>
    </lineage>
</organism>
<evidence type="ECO:0000313" key="12">
    <source>
        <dbReference type="Proteomes" id="UP000199072"/>
    </source>
</evidence>
<dbReference type="InterPro" id="IPR003557">
    <property type="entry name" value="Cyt_c_biogenesis_CcmC"/>
</dbReference>
<dbReference type="GO" id="GO:0017004">
    <property type="term" value="P:cytochrome complex assembly"/>
    <property type="evidence" value="ECO:0007669"/>
    <property type="project" value="UniProtKB-KW"/>
</dbReference>
<keyword evidence="12" id="KW-1185">Reference proteome</keyword>
<dbReference type="EMBL" id="FNAI01000002">
    <property type="protein sequence ID" value="SDD80142.1"/>
    <property type="molecule type" value="Genomic_DNA"/>
</dbReference>
<dbReference type="InterPro" id="IPR002541">
    <property type="entry name" value="Cyt_c_assembly"/>
</dbReference>
<dbReference type="RefSeq" id="WP_262492937.1">
    <property type="nucleotide sequence ID" value="NZ_FNAI01000002.1"/>
</dbReference>
<dbReference type="GO" id="GO:0020037">
    <property type="term" value="F:heme binding"/>
    <property type="evidence" value="ECO:0007669"/>
    <property type="project" value="InterPro"/>
</dbReference>
<dbReference type="InterPro" id="IPR045062">
    <property type="entry name" value="Cyt_c_biogenesis_CcsA/CcmC"/>
</dbReference>
<accession>A0A1G6XQ48</accession>
<dbReference type="GO" id="GO:0005886">
    <property type="term" value="C:plasma membrane"/>
    <property type="evidence" value="ECO:0007669"/>
    <property type="project" value="TreeGrafter"/>
</dbReference>
<dbReference type="STRING" id="1391627.SAMN05216464_102612"/>
<name>A0A1G6XQ48_9SPHI</name>
<proteinExistence type="inferred from homology"/>
<evidence type="ECO:0000256" key="6">
    <source>
        <dbReference type="ARBA" id="ARBA00022748"/>
    </source>
</evidence>
<evidence type="ECO:0000256" key="2">
    <source>
        <dbReference type="ARBA" id="ARBA00004141"/>
    </source>
</evidence>
<comment type="subcellular location">
    <subcellularLocation>
        <location evidence="2">Membrane</location>
        <topology evidence="2">Multi-pass membrane protein</topology>
    </subcellularLocation>
</comment>
<reference evidence="11 12" key="1">
    <citation type="submission" date="2016-10" db="EMBL/GenBank/DDBJ databases">
        <authorList>
            <person name="de Groot N.N."/>
        </authorList>
    </citation>
    <scope>NUCLEOTIDE SEQUENCE [LARGE SCALE GENOMIC DNA]</scope>
    <source>
        <strain evidence="11 12">47C3B</strain>
    </source>
</reference>
<comment type="similarity">
    <text evidence="3">Belongs to the CcmC/CycZ/HelC family.</text>
</comment>
<dbReference type="PANTHER" id="PTHR30071">
    <property type="entry name" value="HEME EXPORTER PROTEIN C"/>
    <property type="match status" value="1"/>
</dbReference>
<feature type="transmembrane region" description="Helical" evidence="9">
    <location>
        <begin position="46"/>
        <end position="69"/>
    </location>
</feature>
<evidence type="ECO:0000256" key="8">
    <source>
        <dbReference type="ARBA" id="ARBA00023136"/>
    </source>
</evidence>
<evidence type="ECO:0000256" key="3">
    <source>
        <dbReference type="ARBA" id="ARBA00005840"/>
    </source>
</evidence>
<dbReference type="GO" id="GO:0015232">
    <property type="term" value="F:heme transmembrane transporter activity"/>
    <property type="evidence" value="ECO:0007669"/>
    <property type="project" value="InterPro"/>
</dbReference>
<dbReference type="Pfam" id="PF01578">
    <property type="entry name" value="Cytochrom_C_asm"/>
    <property type="match status" value="1"/>
</dbReference>
<feature type="transmembrane region" description="Helical" evidence="9">
    <location>
        <begin position="20"/>
        <end position="39"/>
    </location>
</feature>
<dbReference type="PRINTS" id="PR01386">
    <property type="entry name" value="CCMCBIOGNSIS"/>
</dbReference>
<comment type="function">
    <text evidence="1">Required for the export of heme to the periplasm for the biogenesis of c-type cytochromes.</text>
</comment>
<feature type="transmembrane region" description="Helical" evidence="9">
    <location>
        <begin position="124"/>
        <end position="143"/>
    </location>
</feature>